<dbReference type="AlphaFoldDB" id="A0A0C1IMI1"/>
<feature type="domain" description="RNA polymerase sigma-70 region 2" evidence="5">
    <location>
        <begin position="32"/>
        <end position="99"/>
    </location>
</feature>
<dbReference type="Gene3D" id="1.10.1740.10">
    <property type="match status" value="1"/>
</dbReference>
<evidence type="ECO:0000259" key="6">
    <source>
        <dbReference type="Pfam" id="PF08281"/>
    </source>
</evidence>
<dbReference type="STRING" id="1349421.OI18_06040"/>
<dbReference type="SUPFAM" id="SSF88659">
    <property type="entry name" value="Sigma3 and sigma4 domains of RNA polymerase sigma factors"/>
    <property type="match status" value="1"/>
</dbReference>
<evidence type="ECO:0000259" key="5">
    <source>
        <dbReference type="Pfam" id="PF04542"/>
    </source>
</evidence>
<comment type="caution">
    <text evidence="7">The sequence shown here is derived from an EMBL/GenBank/DDBJ whole genome shotgun (WGS) entry which is preliminary data.</text>
</comment>
<comment type="similarity">
    <text evidence="1">Belongs to the sigma-70 factor family. ECF subfamily.</text>
</comment>
<dbReference type="OrthoDB" id="1027298at2"/>
<feature type="domain" description="RNA polymerase sigma factor 70 region 4 type 2" evidence="6">
    <location>
        <begin position="135"/>
        <end position="186"/>
    </location>
</feature>
<name>A0A0C1IMI1_9BACT</name>
<reference evidence="7 8" key="1">
    <citation type="submission" date="2014-11" db="EMBL/GenBank/DDBJ databases">
        <title>Genome sequence of Flavihumibacter solisilvae 3-3.</title>
        <authorList>
            <person name="Zhou G."/>
            <person name="Li M."/>
            <person name="Wang G."/>
        </authorList>
    </citation>
    <scope>NUCLEOTIDE SEQUENCE [LARGE SCALE GENOMIC DNA]</scope>
    <source>
        <strain evidence="7 8">3-3</strain>
    </source>
</reference>
<dbReference type="InterPro" id="IPR013325">
    <property type="entry name" value="RNA_pol_sigma_r2"/>
</dbReference>
<keyword evidence="3" id="KW-0731">Sigma factor</keyword>
<sequence>MNQSETTGATHISDTEVITRILHGEKNLYAVIVRRYNQRLYRVGMSILNDDAEVEDSMQVAYIRAYENLEKFAFRSGFSTWITRILINECLLRLKKKGKTIMMNDDNMEYELQHWHAGDTHTPVTRVLQSELKAILEDAISRLPEIYRTVFVMREIEDMNVAETQECLEITEANVKVRLNRAKAMLRDSLAGYYQKEEILHFHLSRCDRMVQAVMRQIG</sequence>
<evidence type="ECO:0000256" key="3">
    <source>
        <dbReference type="ARBA" id="ARBA00023082"/>
    </source>
</evidence>
<dbReference type="EMBL" id="JSVC01000006">
    <property type="protein sequence ID" value="KIC95445.1"/>
    <property type="molecule type" value="Genomic_DNA"/>
</dbReference>
<gene>
    <name evidence="7" type="ORF">OI18_06040</name>
</gene>
<keyword evidence="8" id="KW-1185">Reference proteome</keyword>
<dbReference type="GO" id="GO:0006352">
    <property type="term" value="P:DNA-templated transcription initiation"/>
    <property type="evidence" value="ECO:0007669"/>
    <property type="project" value="InterPro"/>
</dbReference>
<evidence type="ECO:0000256" key="2">
    <source>
        <dbReference type="ARBA" id="ARBA00023015"/>
    </source>
</evidence>
<dbReference type="InterPro" id="IPR013249">
    <property type="entry name" value="RNA_pol_sigma70_r4_t2"/>
</dbReference>
<dbReference type="SUPFAM" id="SSF88946">
    <property type="entry name" value="Sigma2 domain of RNA polymerase sigma factors"/>
    <property type="match status" value="1"/>
</dbReference>
<protein>
    <recommendedName>
        <fullName evidence="9">RNA polymerase subunit sigma-24</fullName>
    </recommendedName>
</protein>
<organism evidence="7 8">
    <name type="scientific">Flavihumibacter solisilvae</name>
    <dbReference type="NCBI Taxonomy" id="1349421"/>
    <lineage>
        <taxon>Bacteria</taxon>
        <taxon>Pseudomonadati</taxon>
        <taxon>Bacteroidota</taxon>
        <taxon>Chitinophagia</taxon>
        <taxon>Chitinophagales</taxon>
        <taxon>Chitinophagaceae</taxon>
        <taxon>Flavihumibacter</taxon>
    </lineage>
</organism>
<dbReference type="PANTHER" id="PTHR43133:SF51">
    <property type="entry name" value="RNA POLYMERASE SIGMA FACTOR"/>
    <property type="match status" value="1"/>
</dbReference>
<dbReference type="InterPro" id="IPR036388">
    <property type="entry name" value="WH-like_DNA-bd_sf"/>
</dbReference>
<dbReference type="Proteomes" id="UP000031408">
    <property type="component" value="Unassembled WGS sequence"/>
</dbReference>
<dbReference type="GO" id="GO:0003677">
    <property type="term" value="F:DNA binding"/>
    <property type="evidence" value="ECO:0007669"/>
    <property type="project" value="InterPro"/>
</dbReference>
<dbReference type="NCBIfam" id="NF008888">
    <property type="entry name" value="PRK11922.1"/>
    <property type="match status" value="1"/>
</dbReference>
<dbReference type="RefSeq" id="WP_039138044.1">
    <property type="nucleotide sequence ID" value="NZ_JSVC01000006.1"/>
</dbReference>
<dbReference type="Gene3D" id="1.10.10.10">
    <property type="entry name" value="Winged helix-like DNA-binding domain superfamily/Winged helix DNA-binding domain"/>
    <property type="match status" value="1"/>
</dbReference>
<dbReference type="InterPro" id="IPR014284">
    <property type="entry name" value="RNA_pol_sigma-70_dom"/>
</dbReference>
<evidence type="ECO:0008006" key="9">
    <source>
        <dbReference type="Google" id="ProtNLM"/>
    </source>
</evidence>
<evidence type="ECO:0000256" key="1">
    <source>
        <dbReference type="ARBA" id="ARBA00010641"/>
    </source>
</evidence>
<dbReference type="Pfam" id="PF04542">
    <property type="entry name" value="Sigma70_r2"/>
    <property type="match status" value="1"/>
</dbReference>
<dbReference type="GO" id="GO:0016987">
    <property type="term" value="F:sigma factor activity"/>
    <property type="evidence" value="ECO:0007669"/>
    <property type="project" value="UniProtKB-KW"/>
</dbReference>
<accession>A0A0C1IMI1</accession>
<dbReference type="Pfam" id="PF08281">
    <property type="entry name" value="Sigma70_r4_2"/>
    <property type="match status" value="1"/>
</dbReference>
<keyword evidence="4" id="KW-0804">Transcription</keyword>
<dbReference type="InterPro" id="IPR013324">
    <property type="entry name" value="RNA_pol_sigma_r3/r4-like"/>
</dbReference>
<evidence type="ECO:0000313" key="7">
    <source>
        <dbReference type="EMBL" id="KIC95445.1"/>
    </source>
</evidence>
<dbReference type="InterPro" id="IPR007627">
    <property type="entry name" value="RNA_pol_sigma70_r2"/>
</dbReference>
<evidence type="ECO:0000313" key="8">
    <source>
        <dbReference type="Proteomes" id="UP000031408"/>
    </source>
</evidence>
<dbReference type="InterPro" id="IPR039425">
    <property type="entry name" value="RNA_pol_sigma-70-like"/>
</dbReference>
<evidence type="ECO:0000256" key="4">
    <source>
        <dbReference type="ARBA" id="ARBA00023163"/>
    </source>
</evidence>
<dbReference type="CDD" id="cd06171">
    <property type="entry name" value="Sigma70_r4"/>
    <property type="match status" value="1"/>
</dbReference>
<dbReference type="PANTHER" id="PTHR43133">
    <property type="entry name" value="RNA POLYMERASE ECF-TYPE SIGMA FACTO"/>
    <property type="match status" value="1"/>
</dbReference>
<keyword evidence="2" id="KW-0805">Transcription regulation</keyword>
<proteinExistence type="inferred from homology"/>
<dbReference type="NCBIfam" id="TIGR02937">
    <property type="entry name" value="sigma70-ECF"/>
    <property type="match status" value="1"/>
</dbReference>